<dbReference type="EMBL" id="JBHRSD010000006">
    <property type="protein sequence ID" value="MFC3031611.1"/>
    <property type="molecule type" value="Genomic_DNA"/>
</dbReference>
<comment type="caution">
    <text evidence="3">The sequence shown here is derived from an EMBL/GenBank/DDBJ whole genome shotgun (WGS) entry which is preliminary data.</text>
</comment>
<feature type="domain" description="EF-hand" evidence="2">
    <location>
        <begin position="43"/>
        <end position="73"/>
    </location>
</feature>
<dbReference type="SUPFAM" id="SSF47473">
    <property type="entry name" value="EF-hand"/>
    <property type="match status" value="1"/>
</dbReference>
<dbReference type="RefSeq" id="WP_377121009.1">
    <property type="nucleotide sequence ID" value="NZ_JBHRSD010000006.1"/>
</dbReference>
<protein>
    <submittedName>
        <fullName evidence="3">Crotonobetainyl-CoA--carnitine CoA-transferase</fullName>
    </submittedName>
</protein>
<gene>
    <name evidence="3" type="ORF">ACFOEE_03615</name>
</gene>
<evidence type="ECO:0000259" key="2">
    <source>
        <dbReference type="PROSITE" id="PS50222"/>
    </source>
</evidence>
<name>A0ABV7CGA6_9GAMM</name>
<dbReference type="PROSITE" id="PS50222">
    <property type="entry name" value="EF_HAND_2"/>
    <property type="match status" value="1"/>
</dbReference>
<dbReference type="InterPro" id="IPR002048">
    <property type="entry name" value="EF_hand_dom"/>
</dbReference>
<organism evidence="3 4">
    <name type="scientific">Pseudoalteromonas fenneropenaei</name>
    <dbReference type="NCBI Taxonomy" id="1737459"/>
    <lineage>
        <taxon>Bacteria</taxon>
        <taxon>Pseudomonadati</taxon>
        <taxon>Pseudomonadota</taxon>
        <taxon>Gammaproteobacteria</taxon>
        <taxon>Alteromonadales</taxon>
        <taxon>Pseudoalteromonadaceae</taxon>
        <taxon>Pseudoalteromonas</taxon>
    </lineage>
</organism>
<proteinExistence type="predicted"/>
<evidence type="ECO:0000313" key="3">
    <source>
        <dbReference type="EMBL" id="MFC3031611.1"/>
    </source>
</evidence>
<dbReference type="Proteomes" id="UP001595453">
    <property type="component" value="Unassembled WGS sequence"/>
</dbReference>
<dbReference type="Pfam" id="PF13202">
    <property type="entry name" value="EF-hand_5"/>
    <property type="match status" value="2"/>
</dbReference>
<dbReference type="Gene3D" id="1.10.238.10">
    <property type="entry name" value="EF-hand"/>
    <property type="match status" value="1"/>
</dbReference>
<sequence>MKITTTLATTLGLLVSAVAFAASVNFADLDTDKNGTLSVAEASVVAALAEQFEKLDLDKDGQLTEAEFANFAE</sequence>
<keyword evidence="1" id="KW-0732">Signal</keyword>
<keyword evidence="4" id="KW-1185">Reference proteome</keyword>
<feature type="chain" id="PRO_5045141350" evidence="1">
    <location>
        <begin position="22"/>
        <end position="73"/>
    </location>
</feature>
<evidence type="ECO:0000256" key="1">
    <source>
        <dbReference type="SAM" id="SignalP"/>
    </source>
</evidence>
<evidence type="ECO:0000313" key="4">
    <source>
        <dbReference type="Proteomes" id="UP001595453"/>
    </source>
</evidence>
<dbReference type="InterPro" id="IPR011992">
    <property type="entry name" value="EF-hand-dom_pair"/>
</dbReference>
<dbReference type="PROSITE" id="PS00018">
    <property type="entry name" value="EF_HAND_1"/>
    <property type="match status" value="1"/>
</dbReference>
<reference evidence="4" key="1">
    <citation type="journal article" date="2019" name="Int. J. Syst. Evol. Microbiol.">
        <title>The Global Catalogue of Microorganisms (GCM) 10K type strain sequencing project: providing services to taxonomists for standard genome sequencing and annotation.</title>
        <authorList>
            <consortium name="The Broad Institute Genomics Platform"/>
            <consortium name="The Broad Institute Genome Sequencing Center for Infectious Disease"/>
            <person name="Wu L."/>
            <person name="Ma J."/>
        </authorList>
    </citation>
    <scope>NUCLEOTIDE SEQUENCE [LARGE SCALE GENOMIC DNA]</scope>
    <source>
        <strain evidence="4">KCTC 42730</strain>
    </source>
</reference>
<accession>A0ABV7CGA6</accession>
<feature type="signal peptide" evidence="1">
    <location>
        <begin position="1"/>
        <end position="21"/>
    </location>
</feature>
<dbReference type="InterPro" id="IPR018247">
    <property type="entry name" value="EF_Hand_1_Ca_BS"/>
</dbReference>